<protein>
    <submittedName>
        <fullName evidence="1">Uncharacterized protein</fullName>
    </submittedName>
</protein>
<accession>A0ABR2MMQ9</accession>
<organism evidence="1 2">
    <name type="scientific">Platanthera guangdongensis</name>
    <dbReference type="NCBI Taxonomy" id="2320717"/>
    <lineage>
        <taxon>Eukaryota</taxon>
        <taxon>Viridiplantae</taxon>
        <taxon>Streptophyta</taxon>
        <taxon>Embryophyta</taxon>
        <taxon>Tracheophyta</taxon>
        <taxon>Spermatophyta</taxon>
        <taxon>Magnoliopsida</taxon>
        <taxon>Liliopsida</taxon>
        <taxon>Asparagales</taxon>
        <taxon>Orchidaceae</taxon>
        <taxon>Orchidoideae</taxon>
        <taxon>Orchideae</taxon>
        <taxon>Orchidinae</taxon>
        <taxon>Platanthera</taxon>
    </lineage>
</organism>
<dbReference type="Proteomes" id="UP001412067">
    <property type="component" value="Unassembled WGS sequence"/>
</dbReference>
<name>A0ABR2MMQ9_9ASPA</name>
<evidence type="ECO:0000313" key="1">
    <source>
        <dbReference type="EMBL" id="KAK8964989.1"/>
    </source>
</evidence>
<sequence>MLGWRRTHGEVGDADFTSHCTISSISMVVPMRNDRSHMDLLISHRKTPMYLQGYNPSLMIYGLASSFPLPSSRFRKDMKPSRIRLHMHGLLFGLIDTSEVMPEPNMVGTATKDQIDCG</sequence>
<dbReference type="EMBL" id="JBBWWR010000006">
    <property type="protein sequence ID" value="KAK8964989.1"/>
    <property type="molecule type" value="Genomic_DNA"/>
</dbReference>
<comment type="caution">
    <text evidence="1">The sequence shown here is derived from an EMBL/GenBank/DDBJ whole genome shotgun (WGS) entry which is preliminary data.</text>
</comment>
<keyword evidence="2" id="KW-1185">Reference proteome</keyword>
<gene>
    <name evidence="1" type="ORF">KSP40_PGU018816</name>
</gene>
<evidence type="ECO:0000313" key="2">
    <source>
        <dbReference type="Proteomes" id="UP001412067"/>
    </source>
</evidence>
<reference evidence="1 2" key="1">
    <citation type="journal article" date="2022" name="Nat. Plants">
        <title>Genomes of leafy and leafless Platanthera orchids illuminate the evolution of mycoheterotrophy.</title>
        <authorList>
            <person name="Li M.H."/>
            <person name="Liu K.W."/>
            <person name="Li Z."/>
            <person name="Lu H.C."/>
            <person name="Ye Q.L."/>
            <person name="Zhang D."/>
            <person name="Wang J.Y."/>
            <person name="Li Y.F."/>
            <person name="Zhong Z.M."/>
            <person name="Liu X."/>
            <person name="Yu X."/>
            <person name="Liu D.K."/>
            <person name="Tu X.D."/>
            <person name="Liu B."/>
            <person name="Hao Y."/>
            <person name="Liao X.Y."/>
            <person name="Jiang Y.T."/>
            <person name="Sun W.H."/>
            <person name="Chen J."/>
            <person name="Chen Y.Q."/>
            <person name="Ai Y."/>
            <person name="Zhai J.W."/>
            <person name="Wu S.S."/>
            <person name="Zhou Z."/>
            <person name="Hsiao Y.Y."/>
            <person name="Wu W.L."/>
            <person name="Chen Y.Y."/>
            <person name="Lin Y.F."/>
            <person name="Hsu J.L."/>
            <person name="Li C.Y."/>
            <person name="Wang Z.W."/>
            <person name="Zhao X."/>
            <person name="Zhong W.Y."/>
            <person name="Ma X.K."/>
            <person name="Ma L."/>
            <person name="Huang J."/>
            <person name="Chen G.Z."/>
            <person name="Huang M.Z."/>
            <person name="Huang L."/>
            <person name="Peng D.H."/>
            <person name="Luo Y.B."/>
            <person name="Zou S.Q."/>
            <person name="Chen S.P."/>
            <person name="Lan S."/>
            <person name="Tsai W.C."/>
            <person name="Van de Peer Y."/>
            <person name="Liu Z.J."/>
        </authorList>
    </citation>
    <scope>NUCLEOTIDE SEQUENCE [LARGE SCALE GENOMIC DNA]</scope>
    <source>
        <strain evidence="1">Lor288</strain>
    </source>
</reference>
<proteinExistence type="predicted"/>